<reference evidence="2" key="1">
    <citation type="submission" date="2021-02" db="EMBL/GenBank/DDBJ databases">
        <authorList>
            <person name="Nowell W R."/>
        </authorList>
    </citation>
    <scope>NUCLEOTIDE SEQUENCE</scope>
</reference>
<proteinExistence type="predicted"/>
<feature type="region of interest" description="Disordered" evidence="1">
    <location>
        <begin position="1"/>
        <end position="120"/>
    </location>
</feature>
<feature type="compositionally biased region" description="Acidic residues" evidence="1">
    <location>
        <begin position="75"/>
        <end position="84"/>
    </location>
</feature>
<feature type="compositionally biased region" description="Low complexity" evidence="1">
    <location>
        <begin position="1"/>
        <end position="20"/>
    </location>
</feature>
<name>A0A821HQV5_9BILA</name>
<feature type="compositionally biased region" description="Low complexity" evidence="1">
    <location>
        <begin position="39"/>
        <end position="57"/>
    </location>
</feature>
<evidence type="ECO:0000313" key="3">
    <source>
        <dbReference type="Proteomes" id="UP000663873"/>
    </source>
</evidence>
<accession>A0A821HQV5</accession>
<organism evidence="2 3">
    <name type="scientific">Rotaria socialis</name>
    <dbReference type="NCBI Taxonomy" id="392032"/>
    <lineage>
        <taxon>Eukaryota</taxon>
        <taxon>Metazoa</taxon>
        <taxon>Spiralia</taxon>
        <taxon>Gnathifera</taxon>
        <taxon>Rotifera</taxon>
        <taxon>Eurotatoria</taxon>
        <taxon>Bdelloidea</taxon>
        <taxon>Philodinida</taxon>
        <taxon>Philodinidae</taxon>
        <taxon>Rotaria</taxon>
    </lineage>
</organism>
<dbReference type="EMBL" id="CAJOBP010033900">
    <property type="protein sequence ID" value="CAF4692203.1"/>
    <property type="molecule type" value="Genomic_DNA"/>
</dbReference>
<keyword evidence="3" id="KW-1185">Reference proteome</keyword>
<comment type="caution">
    <text evidence="2">The sequence shown here is derived from an EMBL/GenBank/DDBJ whole genome shotgun (WGS) entry which is preliminary data.</text>
</comment>
<protein>
    <submittedName>
        <fullName evidence="2">Uncharacterized protein</fullName>
    </submittedName>
</protein>
<evidence type="ECO:0000256" key="1">
    <source>
        <dbReference type="SAM" id="MobiDB-lite"/>
    </source>
</evidence>
<feature type="non-terminal residue" evidence="2">
    <location>
        <position position="1"/>
    </location>
</feature>
<feature type="compositionally biased region" description="Polar residues" evidence="1">
    <location>
        <begin position="27"/>
        <end position="38"/>
    </location>
</feature>
<gene>
    <name evidence="2" type="ORF">UJA718_LOCUS35807</name>
</gene>
<dbReference type="Proteomes" id="UP000663873">
    <property type="component" value="Unassembled WGS sequence"/>
</dbReference>
<sequence length="120" mass="13482">IPTIPPTNTVTTSNTSSNYTKLRRNENQTIHDNMIPTSTTTTTTTHNNNNNNNNINNNDDDDGGTDPWVKRFECSFEDNDDDESTEHSEDKEALSTTTDNVEECGNTSGKVKFKTKPDYF</sequence>
<feature type="compositionally biased region" description="Polar residues" evidence="1">
    <location>
        <begin position="94"/>
        <end position="109"/>
    </location>
</feature>
<evidence type="ECO:0000313" key="2">
    <source>
        <dbReference type="EMBL" id="CAF4692203.1"/>
    </source>
</evidence>
<dbReference type="AlphaFoldDB" id="A0A821HQV5"/>